<evidence type="ECO:0000256" key="1">
    <source>
        <dbReference type="ARBA" id="ARBA00004141"/>
    </source>
</evidence>
<gene>
    <name evidence="7 9" type="primary">tatC</name>
    <name evidence="9" type="ORF">FNZ23_02940</name>
</gene>
<evidence type="ECO:0000256" key="6">
    <source>
        <dbReference type="ARBA" id="ARBA00023136"/>
    </source>
</evidence>
<feature type="transmembrane region" description="Helical" evidence="7">
    <location>
        <begin position="14"/>
        <end position="32"/>
    </location>
</feature>
<feature type="compositionally biased region" description="Basic and acidic residues" evidence="8">
    <location>
        <begin position="292"/>
        <end position="305"/>
    </location>
</feature>
<dbReference type="InterPro" id="IPR002033">
    <property type="entry name" value="TatC"/>
</dbReference>
<keyword evidence="4 7" id="KW-1133">Transmembrane helix</keyword>
<dbReference type="EMBL" id="VKLS01000014">
    <property type="protein sequence ID" value="TSB43730.1"/>
    <property type="molecule type" value="Genomic_DNA"/>
</dbReference>
<dbReference type="PRINTS" id="PR01840">
    <property type="entry name" value="TATCFAMILY"/>
</dbReference>
<feature type="transmembrane region" description="Helical" evidence="7">
    <location>
        <begin position="165"/>
        <end position="186"/>
    </location>
</feature>
<sequence>MPLVEHLRELRNRLAKGVLAIIIMMIVAAFFYESIINFFTKPILQTVGCDSLFTELAKQNKGARCANIVMMDLLGPFTLALKVSLVSGVILAAPVWLYQLWAFLAPGLHRKEKKYALSFVGAGFPLFVAGAYFAYKVLPTTARVLIEFTPAGVDNLLTLDKLLDLITRMVVVFGLSFELPLLLVMLNFAGILTGKRMLGWWRGMVMGITVFSAIATPSTDPVTMLLLAAPICVLYFGAVLIALSRDARRRRRDDAGPSDDEASELDLTPEPVGAMEPVGAPAQLPEQASGPGDDRSHRGELDDVT</sequence>
<keyword evidence="7" id="KW-1003">Cell membrane</keyword>
<dbReference type="OrthoDB" id="9777044at2"/>
<feature type="transmembrane region" description="Helical" evidence="7">
    <location>
        <begin position="79"/>
        <end position="103"/>
    </location>
</feature>
<dbReference type="NCBIfam" id="TIGR00945">
    <property type="entry name" value="tatC"/>
    <property type="match status" value="1"/>
</dbReference>
<comment type="subunit">
    <text evidence="7">The Tat system comprises two distinct complexes: a TatABC complex, containing multiple copies of TatA, TatB and TatC subunits, and a separate TatA complex, containing only TatA subunits. Substrates initially bind to the TatABC complex, which probably triggers association of the separate TatA complex to form the active translocon.</text>
</comment>
<accession>A0A553ZQI4</accession>
<evidence type="ECO:0000256" key="8">
    <source>
        <dbReference type="SAM" id="MobiDB-lite"/>
    </source>
</evidence>
<protein>
    <recommendedName>
        <fullName evidence="7">Sec-independent protein translocase protein TatC</fullName>
    </recommendedName>
</protein>
<proteinExistence type="inferred from homology"/>
<dbReference type="GO" id="GO:0043953">
    <property type="term" value="P:protein transport by the Tat complex"/>
    <property type="evidence" value="ECO:0007669"/>
    <property type="project" value="UniProtKB-UniRule"/>
</dbReference>
<keyword evidence="3 7" id="KW-0653">Protein transport</keyword>
<dbReference type="AlphaFoldDB" id="A0A553ZQI4"/>
<dbReference type="GO" id="GO:0009977">
    <property type="term" value="F:proton motive force dependent protein transmembrane transporter activity"/>
    <property type="evidence" value="ECO:0007669"/>
    <property type="project" value="TreeGrafter"/>
</dbReference>
<evidence type="ECO:0000256" key="2">
    <source>
        <dbReference type="ARBA" id="ARBA00022692"/>
    </source>
</evidence>
<reference evidence="9 10" key="1">
    <citation type="submission" date="2019-07" db="EMBL/GenBank/DDBJ databases">
        <title>Draft genome for Streptomyces benahoarensis MZ03-48.</title>
        <authorList>
            <person name="Gonzalez-Pimentel J.L."/>
        </authorList>
    </citation>
    <scope>NUCLEOTIDE SEQUENCE [LARGE SCALE GENOMIC DNA]</scope>
    <source>
        <strain evidence="9 10">MZ03-48</strain>
    </source>
</reference>
<organism evidence="9 10">
    <name type="scientific">Streptomyces benahoarensis</name>
    <dbReference type="NCBI Taxonomy" id="2595054"/>
    <lineage>
        <taxon>Bacteria</taxon>
        <taxon>Bacillati</taxon>
        <taxon>Actinomycetota</taxon>
        <taxon>Actinomycetes</taxon>
        <taxon>Kitasatosporales</taxon>
        <taxon>Streptomycetaceae</taxon>
        <taxon>Streptomyces</taxon>
    </lineage>
</organism>
<dbReference type="PANTHER" id="PTHR30371:SF0">
    <property type="entry name" value="SEC-INDEPENDENT PROTEIN TRANSLOCASE PROTEIN TATC, CHLOROPLASTIC-RELATED"/>
    <property type="match status" value="1"/>
</dbReference>
<keyword evidence="7" id="KW-0813">Transport</keyword>
<keyword evidence="2 7" id="KW-0812">Transmembrane</keyword>
<keyword evidence="5 7" id="KW-0811">Translocation</keyword>
<comment type="caution">
    <text evidence="9">The sequence shown here is derived from an EMBL/GenBank/DDBJ whole genome shotgun (WGS) entry which is preliminary data.</text>
</comment>
<keyword evidence="6 7" id="KW-0472">Membrane</keyword>
<name>A0A553ZQI4_9ACTN</name>
<evidence type="ECO:0000313" key="10">
    <source>
        <dbReference type="Proteomes" id="UP000320888"/>
    </source>
</evidence>
<comment type="similarity">
    <text evidence="7">Belongs to the TatC family.</text>
</comment>
<comment type="subcellular location">
    <subcellularLocation>
        <location evidence="7">Cell membrane</location>
        <topology evidence="7">Multi-pass membrane protein</topology>
    </subcellularLocation>
    <subcellularLocation>
        <location evidence="1">Membrane</location>
        <topology evidence="1">Multi-pass membrane protein</topology>
    </subcellularLocation>
</comment>
<feature type="transmembrane region" description="Helical" evidence="7">
    <location>
        <begin position="198"/>
        <end position="216"/>
    </location>
</feature>
<dbReference type="HAMAP" id="MF_00902">
    <property type="entry name" value="TatC"/>
    <property type="match status" value="1"/>
</dbReference>
<comment type="function">
    <text evidence="7">Part of the twin-arginine translocation (Tat) system that transports large folded proteins containing a characteristic twin-arginine motif in their signal peptide across membranes. Together with TatB, TatC is part of a receptor directly interacting with Tat signal peptides.</text>
</comment>
<evidence type="ECO:0000313" key="9">
    <source>
        <dbReference type="EMBL" id="TSB43730.1"/>
    </source>
</evidence>
<dbReference type="PANTHER" id="PTHR30371">
    <property type="entry name" value="SEC-INDEPENDENT PROTEIN TRANSLOCASE PROTEIN TATC"/>
    <property type="match status" value="1"/>
</dbReference>
<dbReference type="GO" id="GO:0033281">
    <property type="term" value="C:TAT protein transport complex"/>
    <property type="evidence" value="ECO:0007669"/>
    <property type="project" value="UniProtKB-UniRule"/>
</dbReference>
<evidence type="ECO:0000256" key="5">
    <source>
        <dbReference type="ARBA" id="ARBA00023010"/>
    </source>
</evidence>
<dbReference type="GO" id="GO:0065002">
    <property type="term" value="P:intracellular protein transmembrane transport"/>
    <property type="evidence" value="ECO:0007669"/>
    <property type="project" value="TreeGrafter"/>
</dbReference>
<feature type="region of interest" description="Disordered" evidence="8">
    <location>
        <begin position="250"/>
        <end position="305"/>
    </location>
</feature>
<evidence type="ECO:0000256" key="7">
    <source>
        <dbReference type="HAMAP-Rule" id="MF_00902"/>
    </source>
</evidence>
<feature type="transmembrane region" description="Helical" evidence="7">
    <location>
        <begin position="222"/>
        <end position="243"/>
    </location>
</feature>
<dbReference type="Pfam" id="PF00902">
    <property type="entry name" value="TatC"/>
    <property type="match status" value="1"/>
</dbReference>
<keyword evidence="10" id="KW-1185">Reference proteome</keyword>
<feature type="transmembrane region" description="Helical" evidence="7">
    <location>
        <begin position="115"/>
        <end position="135"/>
    </location>
</feature>
<dbReference type="RefSeq" id="WP_143939833.1">
    <property type="nucleotide sequence ID" value="NZ_VKLS01000014.1"/>
</dbReference>
<dbReference type="Proteomes" id="UP000320888">
    <property type="component" value="Unassembled WGS sequence"/>
</dbReference>
<evidence type="ECO:0000256" key="3">
    <source>
        <dbReference type="ARBA" id="ARBA00022927"/>
    </source>
</evidence>
<evidence type="ECO:0000256" key="4">
    <source>
        <dbReference type="ARBA" id="ARBA00022989"/>
    </source>
</evidence>